<protein>
    <recommendedName>
        <fullName evidence="3">histidine kinase</fullName>
        <ecNumber evidence="3">2.7.13.3</ecNumber>
    </recommendedName>
</protein>
<keyword evidence="10" id="KW-0547">Nucleotide-binding</keyword>
<evidence type="ECO:0000256" key="5">
    <source>
        <dbReference type="ARBA" id="ARBA00022519"/>
    </source>
</evidence>
<evidence type="ECO:0000259" key="17">
    <source>
        <dbReference type="PROSITE" id="PS50110"/>
    </source>
</evidence>
<dbReference type="RefSeq" id="WP_092438280.1">
    <property type="nucleotide sequence ID" value="NZ_FMYP01000031.1"/>
</dbReference>
<dbReference type="PANTHER" id="PTHR43047">
    <property type="entry name" value="TWO-COMPONENT HISTIDINE PROTEIN KINASE"/>
    <property type="match status" value="1"/>
</dbReference>
<dbReference type="PRINTS" id="PR00344">
    <property type="entry name" value="BCTRLSENSOR"/>
</dbReference>
<dbReference type="SMART" id="SM00448">
    <property type="entry name" value="REC"/>
    <property type="match status" value="1"/>
</dbReference>
<reference evidence="19 20" key="1">
    <citation type="submission" date="2016-09" db="EMBL/GenBank/DDBJ databases">
        <authorList>
            <person name="Capua I."/>
            <person name="De Benedictis P."/>
            <person name="Joannis T."/>
            <person name="Lombin L.H."/>
            <person name="Cattoli G."/>
        </authorList>
    </citation>
    <scope>NUCLEOTIDE SEQUENCE [LARGE SCALE GENOMIC DNA]</scope>
    <source>
        <strain evidence="19 20">A7P-90m</strain>
    </source>
</reference>
<dbReference type="CDD" id="cd16922">
    <property type="entry name" value="HATPase_EvgS-ArcB-TorS-like"/>
    <property type="match status" value="1"/>
</dbReference>
<evidence type="ECO:0000256" key="9">
    <source>
        <dbReference type="ARBA" id="ARBA00022777"/>
    </source>
</evidence>
<evidence type="ECO:0000259" key="16">
    <source>
        <dbReference type="PROSITE" id="PS50109"/>
    </source>
</evidence>
<evidence type="ECO:0000259" key="18">
    <source>
        <dbReference type="PROSITE" id="PS50894"/>
    </source>
</evidence>
<evidence type="ECO:0000256" key="13">
    <source>
        <dbReference type="PROSITE-ProRule" id="PRU00110"/>
    </source>
</evidence>
<feature type="modified residue" description="4-aspartylphosphate" evidence="14">
    <location>
        <position position="647"/>
    </location>
</feature>
<dbReference type="Gene3D" id="3.30.565.10">
    <property type="entry name" value="Histidine kinase-like ATPase, C-terminal domain"/>
    <property type="match status" value="1"/>
</dbReference>
<dbReference type="Pfam" id="PF00072">
    <property type="entry name" value="Response_reg"/>
    <property type="match status" value="1"/>
</dbReference>
<sequence length="842" mass="94966">MVHKRETRSITAKVAAGFLVLFIIIGAAIFLLLSQSEKTKPLRQAAEVAGAKANLVNGMLSRLLEMDRLARAYYTSRNFELLDNYLQNFELLKREIETLKEGNDGNKQQRARIKRVDTLIGKKQVIHEKLFGLKRQLVVDTTTRDTILNMAEQLSDTIQTSRTILQVHTIERIPVRMPEAPKKDNLLKRMWNSITGTKPIEIQVPPLLVYYETKKDTSIIYSIVSDTTALLLKNQLIDYRQKELTISQEISEQEKHLQKTDQQIANEIRRLLFLIEHDQLKLSDERAQQSTDIQDRLYLFSIALGVVALLTILLFSLFIWRDLTRSEYYKKELETARLVAEEHLRVKEQFLATMSHEIRTPITSIIGFAEQLGKTNLDPQQINYQAIITQSSEHLLGLVNDILDFSKIEAGMLHLETVPFYPQQAVTDAWNLIHQKGIEKGLTMHCDLNFPENMRLSGDPLRLRQIVINLLGNAIKFTEHGKVTLKATTEQVGSKKIKLTIFVSDTGIGIPKEMQEAIFKEFTQSDLGVTRRFGGTGLGLAICKRLVEMQGGSLGVNSIPTKGSEFYVSLPFEPNTEEVQPQMLKTEIAPPSYHDVTILLVDDDSLTLLLTKSILEKYGAKVITAVNGKEALTTLKQHESVSLLISDINMPEMSGPELIAEIRKDETYKGIHALCTSATSASADIQQFLTAGFDAVLTKPFHEQDLIDKLAPLLGKTTQFVPSISIKENGANYSFLGIKQFTGDDEQAYKAILQSLIENLTQALEQIPSNAEKNEQKQLAELAHKLIPHFHHLGMVQGVTLLSKIELFRKESTKDLAYFQKQAEEFRVLINNAIGAIEKELG</sequence>
<dbReference type="PROSITE" id="PS50109">
    <property type="entry name" value="HIS_KIN"/>
    <property type="match status" value="1"/>
</dbReference>
<organism evidence="19 20">
    <name type="scientific">Williamwhitmania taraxaci</name>
    <dbReference type="NCBI Taxonomy" id="1640674"/>
    <lineage>
        <taxon>Bacteria</taxon>
        <taxon>Pseudomonadati</taxon>
        <taxon>Bacteroidota</taxon>
        <taxon>Bacteroidia</taxon>
        <taxon>Bacteroidales</taxon>
        <taxon>Williamwhitmaniaceae</taxon>
        <taxon>Williamwhitmania</taxon>
    </lineage>
</organism>
<proteinExistence type="predicted"/>
<dbReference type="InterPro" id="IPR005467">
    <property type="entry name" value="His_kinase_dom"/>
</dbReference>
<accession>A0A1G6LIL5</accession>
<dbReference type="InterPro" id="IPR001789">
    <property type="entry name" value="Sig_transdc_resp-reg_receiver"/>
</dbReference>
<dbReference type="PANTHER" id="PTHR43047:SF64">
    <property type="entry name" value="HISTIDINE KINASE CONTAINING CHEY-HOMOLOGOUS RECEIVER DOMAIN AND PAS DOMAIN-RELATED"/>
    <property type="match status" value="1"/>
</dbReference>
<keyword evidence="11 15" id="KW-1133">Transmembrane helix</keyword>
<dbReference type="SUPFAM" id="SSF52172">
    <property type="entry name" value="CheY-like"/>
    <property type="match status" value="1"/>
</dbReference>
<dbReference type="PROSITE" id="PS50110">
    <property type="entry name" value="RESPONSE_REGULATORY"/>
    <property type="match status" value="1"/>
</dbReference>
<dbReference type="InterPro" id="IPR003594">
    <property type="entry name" value="HATPase_dom"/>
</dbReference>
<evidence type="ECO:0000256" key="8">
    <source>
        <dbReference type="ARBA" id="ARBA00022692"/>
    </source>
</evidence>
<keyword evidence="4" id="KW-1003">Cell membrane</keyword>
<dbReference type="CDD" id="cd17546">
    <property type="entry name" value="REC_hyHK_CKI1_RcsC-like"/>
    <property type="match status" value="1"/>
</dbReference>
<feature type="transmembrane region" description="Helical" evidence="15">
    <location>
        <begin position="12"/>
        <end position="33"/>
    </location>
</feature>
<comment type="subcellular location">
    <subcellularLocation>
        <location evidence="2">Cell inner membrane</location>
        <topology evidence="2">Multi-pass membrane protein</topology>
    </subcellularLocation>
</comment>
<comment type="catalytic activity">
    <reaction evidence="1">
        <text>ATP + protein L-histidine = ADP + protein N-phospho-L-histidine.</text>
        <dbReference type="EC" id="2.7.13.3"/>
    </reaction>
</comment>
<dbReference type="InterPro" id="IPR011006">
    <property type="entry name" value="CheY-like_superfamily"/>
</dbReference>
<dbReference type="InterPro" id="IPR003661">
    <property type="entry name" value="HisK_dim/P_dom"/>
</dbReference>
<dbReference type="Gene3D" id="1.10.287.130">
    <property type="match status" value="1"/>
</dbReference>
<gene>
    <name evidence="19" type="ORF">SAMN05216323_103117</name>
</gene>
<dbReference type="InterPro" id="IPR036641">
    <property type="entry name" value="HPT_dom_sf"/>
</dbReference>
<keyword evidence="5" id="KW-0997">Cell inner membrane</keyword>
<dbReference type="Pfam" id="PF00512">
    <property type="entry name" value="HisKA"/>
    <property type="match status" value="1"/>
</dbReference>
<dbReference type="SUPFAM" id="SSF47384">
    <property type="entry name" value="Homodimeric domain of signal transducing histidine kinase"/>
    <property type="match status" value="1"/>
</dbReference>
<dbReference type="EMBL" id="FMYP01000031">
    <property type="protein sequence ID" value="SDC43014.1"/>
    <property type="molecule type" value="Genomic_DNA"/>
</dbReference>
<feature type="domain" description="HPt" evidence="18">
    <location>
        <begin position="745"/>
        <end position="842"/>
    </location>
</feature>
<dbReference type="Pfam" id="PF02518">
    <property type="entry name" value="HATPase_c"/>
    <property type="match status" value="1"/>
</dbReference>
<evidence type="ECO:0000256" key="1">
    <source>
        <dbReference type="ARBA" id="ARBA00000085"/>
    </source>
</evidence>
<keyword evidence="20" id="KW-1185">Reference proteome</keyword>
<dbReference type="SUPFAM" id="SSF55874">
    <property type="entry name" value="ATPase domain of HSP90 chaperone/DNA topoisomerase II/histidine kinase"/>
    <property type="match status" value="1"/>
</dbReference>
<dbReference type="InterPro" id="IPR036890">
    <property type="entry name" value="HATPase_C_sf"/>
</dbReference>
<evidence type="ECO:0000256" key="2">
    <source>
        <dbReference type="ARBA" id="ARBA00004429"/>
    </source>
</evidence>
<keyword evidence="12 15" id="KW-0472">Membrane</keyword>
<feature type="domain" description="Histidine kinase" evidence="16">
    <location>
        <begin position="353"/>
        <end position="574"/>
    </location>
</feature>
<dbReference type="SUPFAM" id="SSF47226">
    <property type="entry name" value="Histidine-containing phosphotransfer domain, HPT domain"/>
    <property type="match status" value="1"/>
</dbReference>
<evidence type="ECO:0000256" key="4">
    <source>
        <dbReference type="ARBA" id="ARBA00022475"/>
    </source>
</evidence>
<evidence type="ECO:0000256" key="6">
    <source>
        <dbReference type="ARBA" id="ARBA00022553"/>
    </source>
</evidence>
<dbReference type="EC" id="2.7.13.3" evidence="3"/>
<dbReference type="Gene3D" id="3.40.50.2300">
    <property type="match status" value="1"/>
</dbReference>
<evidence type="ECO:0000256" key="3">
    <source>
        <dbReference type="ARBA" id="ARBA00012438"/>
    </source>
</evidence>
<evidence type="ECO:0000256" key="14">
    <source>
        <dbReference type="PROSITE-ProRule" id="PRU00169"/>
    </source>
</evidence>
<dbReference type="SMART" id="SM00388">
    <property type="entry name" value="HisKA"/>
    <property type="match status" value="1"/>
</dbReference>
<dbReference type="InterPro" id="IPR008207">
    <property type="entry name" value="Sig_transdc_His_kin_Hpt_dom"/>
</dbReference>
<dbReference type="FunFam" id="3.30.565.10:FF:000010">
    <property type="entry name" value="Sensor histidine kinase RcsC"/>
    <property type="match status" value="1"/>
</dbReference>
<evidence type="ECO:0000256" key="11">
    <source>
        <dbReference type="ARBA" id="ARBA00022989"/>
    </source>
</evidence>
<evidence type="ECO:0000256" key="10">
    <source>
        <dbReference type="ARBA" id="ARBA00022840"/>
    </source>
</evidence>
<dbReference type="InterPro" id="IPR004358">
    <property type="entry name" value="Sig_transdc_His_kin-like_C"/>
</dbReference>
<dbReference type="InterPro" id="IPR036097">
    <property type="entry name" value="HisK_dim/P_sf"/>
</dbReference>
<dbReference type="OrthoDB" id="1046984at2"/>
<dbReference type="Proteomes" id="UP000199452">
    <property type="component" value="Unassembled WGS sequence"/>
</dbReference>
<evidence type="ECO:0000313" key="20">
    <source>
        <dbReference type="Proteomes" id="UP000199452"/>
    </source>
</evidence>
<keyword evidence="8 15" id="KW-0812">Transmembrane</keyword>
<feature type="domain" description="Response regulatory" evidence="17">
    <location>
        <begin position="597"/>
        <end position="714"/>
    </location>
</feature>
<name>A0A1G6LIL5_9BACT</name>
<keyword evidence="6 14" id="KW-0597">Phosphoprotein</keyword>
<keyword evidence="9 19" id="KW-0418">Kinase</keyword>
<dbReference type="CDD" id="cd00082">
    <property type="entry name" value="HisKA"/>
    <property type="match status" value="1"/>
</dbReference>
<evidence type="ECO:0000256" key="7">
    <source>
        <dbReference type="ARBA" id="ARBA00022679"/>
    </source>
</evidence>
<dbReference type="GO" id="GO:0000155">
    <property type="term" value="F:phosphorelay sensor kinase activity"/>
    <property type="evidence" value="ECO:0007669"/>
    <property type="project" value="InterPro"/>
</dbReference>
<dbReference type="SMART" id="SM00387">
    <property type="entry name" value="HATPase_c"/>
    <property type="match status" value="1"/>
</dbReference>
<evidence type="ECO:0000256" key="15">
    <source>
        <dbReference type="SAM" id="Phobius"/>
    </source>
</evidence>
<feature type="modified residue" description="Phosphohistidine" evidence="13">
    <location>
        <position position="784"/>
    </location>
</feature>
<evidence type="ECO:0000256" key="12">
    <source>
        <dbReference type="ARBA" id="ARBA00023136"/>
    </source>
</evidence>
<keyword evidence="10" id="KW-0067">ATP-binding</keyword>
<dbReference type="PROSITE" id="PS50894">
    <property type="entry name" value="HPT"/>
    <property type="match status" value="1"/>
</dbReference>
<dbReference type="AlphaFoldDB" id="A0A1G6LIL5"/>
<keyword evidence="7" id="KW-0808">Transferase</keyword>
<dbReference type="GO" id="GO:0005886">
    <property type="term" value="C:plasma membrane"/>
    <property type="evidence" value="ECO:0007669"/>
    <property type="project" value="UniProtKB-SubCell"/>
</dbReference>
<evidence type="ECO:0000313" key="19">
    <source>
        <dbReference type="EMBL" id="SDC43014.1"/>
    </source>
</evidence>
<dbReference type="STRING" id="1640674.SAMN05216323_103117"/>
<dbReference type="Gene3D" id="1.20.120.160">
    <property type="entry name" value="HPT domain"/>
    <property type="match status" value="1"/>
</dbReference>
<feature type="transmembrane region" description="Helical" evidence="15">
    <location>
        <begin position="297"/>
        <end position="320"/>
    </location>
</feature>